<dbReference type="PRINTS" id="PR01270">
    <property type="entry name" value="HDASUPER"/>
</dbReference>
<dbReference type="RefSeq" id="WP_012213182.1">
    <property type="nucleotide sequence ID" value="NC_010084.1"/>
</dbReference>
<dbReference type="eggNOG" id="COG0123">
    <property type="taxonomic scope" value="Bacteria"/>
</dbReference>
<proteinExistence type="inferred from homology"/>
<dbReference type="GO" id="GO:0004407">
    <property type="term" value="F:histone deacetylase activity"/>
    <property type="evidence" value="ECO:0007669"/>
    <property type="project" value="TreeGrafter"/>
</dbReference>
<keyword evidence="4" id="KW-1185">Reference proteome</keyword>
<dbReference type="Proteomes" id="UP000008815">
    <property type="component" value="Chromosome 1"/>
</dbReference>
<organism evidence="3 4">
    <name type="scientific">Burkholderia multivorans (strain ATCC 17616 / 249)</name>
    <dbReference type="NCBI Taxonomy" id="395019"/>
    <lineage>
        <taxon>Bacteria</taxon>
        <taxon>Pseudomonadati</taxon>
        <taxon>Pseudomonadota</taxon>
        <taxon>Betaproteobacteria</taxon>
        <taxon>Burkholderiales</taxon>
        <taxon>Burkholderiaceae</taxon>
        <taxon>Burkholderia</taxon>
        <taxon>Burkholderia cepacia complex</taxon>
    </lineage>
</organism>
<dbReference type="PANTHER" id="PTHR10625:SF10">
    <property type="entry name" value="HISTONE DEACETYLASE HDAC1"/>
    <property type="match status" value="1"/>
</dbReference>
<dbReference type="Pfam" id="PF00850">
    <property type="entry name" value="Hist_deacetyl"/>
    <property type="match status" value="1"/>
</dbReference>
<name>A0A0H3KK89_BURM1</name>
<evidence type="ECO:0000256" key="1">
    <source>
        <dbReference type="ARBA" id="ARBA00005947"/>
    </source>
</evidence>
<dbReference type="AlphaFoldDB" id="A0A0H3KK89"/>
<dbReference type="KEGG" id="bmu:Bmul_1341"/>
<dbReference type="PANTHER" id="PTHR10625">
    <property type="entry name" value="HISTONE DEACETYLASE HDAC1-RELATED"/>
    <property type="match status" value="1"/>
</dbReference>
<dbReference type="GO" id="GO:0040029">
    <property type="term" value="P:epigenetic regulation of gene expression"/>
    <property type="evidence" value="ECO:0007669"/>
    <property type="project" value="TreeGrafter"/>
</dbReference>
<dbReference type="STRING" id="395019.BMULJ_01904"/>
<dbReference type="InterPro" id="IPR023801">
    <property type="entry name" value="His_deacetylse_dom"/>
</dbReference>
<protein>
    <submittedName>
        <fullName evidence="3">Acetoin utilization protein</fullName>
    </submittedName>
</protein>
<sequence>MKRTAFFTDERTFWHTGGTHALFFPVGGWVQPPSGAGYAESPDSKRRLLSLVHASGLAAQLDMRGAAPAARDDLLRIHPAGYLDAFRALSDANGGDLGDLAPFGKGSYEIAALSAGLAIAAVDAVVAERAANAFSLSRPPGHHCLRDRPMGFCLLANIPIAIEAARAKHGIGRVAVIDWDVHHGNGTQSIYYDDPDTLTISLHQDRCFPPGYGGAEDRGAGAGVGANLNVPLLAGSGDDAYRHAFERIVLPALERFRPELIVVASGLDASAVDPLARMQLHTDSYRFMTRAVKEAAQRHCGGRLVIVHEGGYSEAYVPFCGLAIVEELAGVRTAVADPMLELAVAQQPGERFVAFQRTLIDELAASFGLPAAR</sequence>
<gene>
    <name evidence="3" type="primary">acuC</name>
    <name evidence="3" type="ordered locus">BMULJ_01904</name>
</gene>
<dbReference type="HOGENOM" id="CLU_007727_8_2_4"/>
<dbReference type="InterPro" id="IPR000286">
    <property type="entry name" value="HDACs"/>
</dbReference>
<feature type="domain" description="Histone deacetylase" evidence="2">
    <location>
        <begin position="40"/>
        <end position="324"/>
    </location>
</feature>
<reference evidence="3 4" key="1">
    <citation type="submission" date="2007-04" db="EMBL/GenBank/DDBJ databases">
        <title>Complete genome sequence of Burkholderia multivorans ATCC 17616.</title>
        <authorList>
            <person name="Ohtsubo Y."/>
            <person name="Yamashita A."/>
            <person name="Kurokawa K."/>
            <person name="Takami H."/>
            <person name="Yuhara S."/>
            <person name="Nishiyama E."/>
            <person name="Endo R."/>
            <person name="Miyazaki R."/>
            <person name="Ono A."/>
            <person name="Yano K."/>
            <person name="Ito M."/>
            <person name="Sota M."/>
            <person name="Yuji N."/>
            <person name="Hattori M."/>
            <person name="Tsuda M."/>
        </authorList>
    </citation>
    <scope>NUCLEOTIDE SEQUENCE [LARGE SCALE GENOMIC DNA]</scope>
    <source>
        <strain evidence="4">ATCC 17616 / 249</strain>
    </source>
</reference>
<comment type="similarity">
    <text evidence="1">Belongs to the histone deacetylase family.</text>
</comment>
<evidence type="ECO:0000313" key="3">
    <source>
        <dbReference type="EMBL" id="BAG43822.1"/>
    </source>
</evidence>
<dbReference type="InterPro" id="IPR037138">
    <property type="entry name" value="His_deacetylse_dom_sf"/>
</dbReference>
<evidence type="ECO:0000259" key="2">
    <source>
        <dbReference type="Pfam" id="PF00850"/>
    </source>
</evidence>
<dbReference type="EMBL" id="AP009385">
    <property type="protein sequence ID" value="BAG43822.1"/>
    <property type="molecule type" value="Genomic_DNA"/>
</dbReference>
<dbReference type="CDD" id="cd09996">
    <property type="entry name" value="HDAC_classII_1"/>
    <property type="match status" value="1"/>
</dbReference>
<dbReference type="KEGG" id="bmj:BMULJ_01904"/>
<dbReference type="Gene3D" id="3.40.800.20">
    <property type="entry name" value="Histone deacetylase domain"/>
    <property type="match status" value="1"/>
</dbReference>
<evidence type="ECO:0000313" key="4">
    <source>
        <dbReference type="Proteomes" id="UP000008815"/>
    </source>
</evidence>
<accession>A0A0H3KK89</accession>
<dbReference type="InterPro" id="IPR023696">
    <property type="entry name" value="Ureohydrolase_dom_sf"/>
</dbReference>
<dbReference type="SUPFAM" id="SSF52768">
    <property type="entry name" value="Arginase/deacetylase"/>
    <property type="match status" value="1"/>
</dbReference>